<evidence type="ECO:0000259" key="4">
    <source>
        <dbReference type="Pfam" id="PF07804"/>
    </source>
</evidence>
<keyword evidence="3" id="KW-0418">Kinase</keyword>
<evidence type="ECO:0000313" key="6">
    <source>
        <dbReference type="EMBL" id="OZY87372.1"/>
    </source>
</evidence>
<dbReference type="InterPro" id="IPR017508">
    <property type="entry name" value="HipA_N1"/>
</dbReference>
<accession>A0A266QBX8</accession>
<evidence type="ECO:0000256" key="1">
    <source>
        <dbReference type="ARBA" id="ARBA00010164"/>
    </source>
</evidence>
<dbReference type="PANTHER" id="PTHR37419:SF1">
    <property type="entry name" value="SERINE_THREONINE-PROTEIN KINASE TOXIN HIPA"/>
    <property type="match status" value="1"/>
</dbReference>
<dbReference type="InterPro" id="IPR012893">
    <property type="entry name" value="HipA-like_C"/>
</dbReference>
<dbReference type="Gene3D" id="1.10.1070.20">
    <property type="match status" value="1"/>
</dbReference>
<keyword evidence="7" id="KW-1185">Reference proteome</keyword>
<protein>
    <recommendedName>
        <fullName evidence="8">Phosphatidylinositol kinase</fullName>
    </recommendedName>
</protein>
<dbReference type="Pfam" id="PF13657">
    <property type="entry name" value="Couple_hipA"/>
    <property type="match status" value="1"/>
</dbReference>
<comment type="similarity">
    <text evidence="1">Belongs to the HipA Ser/Thr kinase family.</text>
</comment>
<name>A0A266QBX8_9GAMM</name>
<dbReference type="InterPro" id="IPR052028">
    <property type="entry name" value="HipA_Ser/Thr_kinase"/>
</dbReference>
<comment type="caution">
    <text evidence="6">The sequence shown here is derived from an EMBL/GenBank/DDBJ whole genome shotgun (WGS) entry which is preliminary data.</text>
</comment>
<proteinExistence type="inferred from homology"/>
<dbReference type="GO" id="GO:0005829">
    <property type="term" value="C:cytosol"/>
    <property type="evidence" value="ECO:0007669"/>
    <property type="project" value="TreeGrafter"/>
</dbReference>
<dbReference type="Pfam" id="PF07804">
    <property type="entry name" value="HipA_C"/>
    <property type="match status" value="1"/>
</dbReference>
<dbReference type="Proteomes" id="UP000216101">
    <property type="component" value="Unassembled WGS sequence"/>
</dbReference>
<gene>
    <name evidence="6" type="ORF">CBP51_10445</name>
</gene>
<feature type="domain" description="HipA-like C-terminal" evidence="4">
    <location>
        <begin position="159"/>
        <end position="393"/>
    </location>
</feature>
<feature type="domain" description="HipA N-terminal subdomain 1" evidence="5">
    <location>
        <begin position="25"/>
        <end position="118"/>
    </location>
</feature>
<evidence type="ECO:0000313" key="7">
    <source>
        <dbReference type="Proteomes" id="UP000216101"/>
    </source>
</evidence>
<evidence type="ECO:0000256" key="2">
    <source>
        <dbReference type="ARBA" id="ARBA00022679"/>
    </source>
</evidence>
<reference evidence="7" key="1">
    <citation type="submission" date="2017-05" db="EMBL/GenBank/DDBJ databases">
        <authorList>
            <person name="Barney B.M."/>
        </authorList>
    </citation>
    <scope>NUCLEOTIDE SEQUENCE [LARGE SCALE GENOMIC DNA]</scope>
    <source>
        <strain evidence="7">PSBB022</strain>
    </source>
</reference>
<organism evidence="6 7">
    <name type="scientific">Cellvibrio mixtus</name>
    <dbReference type="NCBI Taxonomy" id="39650"/>
    <lineage>
        <taxon>Bacteria</taxon>
        <taxon>Pseudomonadati</taxon>
        <taxon>Pseudomonadota</taxon>
        <taxon>Gammaproteobacteria</taxon>
        <taxon>Cellvibrionales</taxon>
        <taxon>Cellvibrionaceae</taxon>
        <taxon>Cellvibrio</taxon>
    </lineage>
</organism>
<evidence type="ECO:0008006" key="8">
    <source>
        <dbReference type="Google" id="ProtNLM"/>
    </source>
</evidence>
<evidence type="ECO:0000256" key="3">
    <source>
        <dbReference type="ARBA" id="ARBA00022777"/>
    </source>
</evidence>
<sequence>MPVCPRWMSWLLPRLRSRPVKDKVDVFVSRHLAGRLARAQQRHSFTYGLDATDALSLTMPLRLETYSYEQGLHPLFQMNLPEGYLRQAIERYAAKHFGSDDLSYLTLLGNHQIGRLRYSLADKPLPDDTHSPLSLTELLQGDDAELFHQLFERYALHSGVAGVQPKVLMDIRTDRSPSLTDKATLPLKKYIVKSWGAEFPELACNEFFCLTLARSAGLTTPNFYLSDNGKLLVCERFDIDAQDQPLGFEDFCVLQGKTTQQKYESSIEACAGTIIQFVSPEYVQQALEDLFKLTLLNIIIRNGDAHLKNLGVLYSGLTEYRSGQNPSATRQLAPVFDLISTTPYIPRDSMALTLTGSKRWPKWKVVEKFAKIHCRLNGKTIEKIVSDVEESCKNSYSQLEQLMTAHTGFKPIGEEIGKLLQQRMM</sequence>
<dbReference type="PANTHER" id="PTHR37419">
    <property type="entry name" value="SERINE/THREONINE-PROTEIN KINASE TOXIN HIPA"/>
    <property type="match status" value="1"/>
</dbReference>
<evidence type="ECO:0000259" key="5">
    <source>
        <dbReference type="Pfam" id="PF13657"/>
    </source>
</evidence>
<dbReference type="AlphaFoldDB" id="A0A266QBX8"/>
<keyword evidence="2" id="KW-0808">Transferase</keyword>
<dbReference type="EMBL" id="NHNI01000001">
    <property type="protein sequence ID" value="OZY87372.1"/>
    <property type="molecule type" value="Genomic_DNA"/>
</dbReference>
<dbReference type="GO" id="GO:0004674">
    <property type="term" value="F:protein serine/threonine kinase activity"/>
    <property type="evidence" value="ECO:0007669"/>
    <property type="project" value="TreeGrafter"/>
</dbReference>